<reference evidence="6 7" key="1">
    <citation type="submission" date="2015-07" db="EMBL/GenBank/DDBJ databases">
        <authorList>
            <person name="Noorani M."/>
        </authorList>
    </citation>
    <scope>NUCLEOTIDE SEQUENCE [LARGE SCALE GENOMIC DNA]</scope>
    <source>
        <strain evidence="6">BBA 69670</strain>
    </source>
</reference>
<dbReference type="SUPFAM" id="SSF52540">
    <property type="entry name" value="P-loop containing nucleoside triphosphate hydrolases"/>
    <property type="match status" value="1"/>
</dbReference>
<dbReference type="PANTHER" id="PTHR24185:SF1">
    <property type="entry name" value="CALCIUM-INDEPENDENT PHOSPHOLIPASE A2-GAMMA"/>
    <property type="match status" value="1"/>
</dbReference>
<dbReference type="GO" id="GO:0047499">
    <property type="term" value="F:calcium-independent phospholipase A2 activity"/>
    <property type="evidence" value="ECO:0007669"/>
    <property type="project" value="TreeGrafter"/>
</dbReference>
<dbReference type="Pfam" id="PF13374">
    <property type="entry name" value="TPR_10"/>
    <property type="match status" value="2"/>
</dbReference>
<dbReference type="InterPro" id="IPR011990">
    <property type="entry name" value="TPR-like_helical_dom_sf"/>
</dbReference>
<keyword evidence="2" id="KW-0442">Lipid degradation</keyword>
<evidence type="ECO:0000256" key="3">
    <source>
        <dbReference type="ARBA" id="ARBA00023098"/>
    </source>
</evidence>
<dbReference type="GO" id="GO:0046486">
    <property type="term" value="P:glycerolipid metabolic process"/>
    <property type="evidence" value="ECO:0007669"/>
    <property type="project" value="UniProtKB-ARBA"/>
</dbReference>
<dbReference type="InterPro" id="IPR027417">
    <property type="entry name" value="P-loop_NTPase"/>
</dbReference>
<keyword evidence="1" id="KW-0378">Hydrolase</keyword>
<evidence type="ECO:0000259" key="5">
    <source>
        <dbReference type="PROSITE" id="PS51635"/>
    </source>
</evidence>
<dbReference type="GO" id="GO:0016020">
    <property type="term" value="C:membrane"/>
    <property type="evidence" value="ECO:0007669"/>
    <property type="project" value="TreeGrafter"/>
</dbReference>
<dbReference type="Gene3D" id="3.40.1090.10">
    <property type="entry name" value="Cytosolic phospholipase A2 catalytic domain"/>
    <property type="match status" value="1"/>
</dbReference>
<dbReference type="Pfam" id="PF00931">
    <property type="entry name" value="NB-ARC"/>
    <property type="match status" value="1"/>
</dbReference>
<dbReference type="SUPFAM" id="SSF48452">
    <property type="entry name" value="TPR-like"/>
    <property type="match status" value="1"/>
</dbReference>
<dbReference type="Pfam" id="PF13424">
    <property type="entry name" value="TPR_12"/>
    <property type="match status" value="1"/>
</dbReference>
<feature type="short sequence motif" description="GXGXXG" evidence="4">
    <location>
        <begin position="18"/>
        <end position="23"/>
    </location>
</feature>
<keyword evidence="7" id="KW-1185">Reference proteome</keyword>
<evidence type="ECO:0000256" key="2">
    <source>
        <dbReference type="ARBA" id="ARBA00022963"/>
    </source>
</evidence>
<dbReference type="SUPFAM" id="SSF52151">
    <property type="entry name" value="FabD/lysophospholipase-like"/>
    <property type="match status" value="1"/>
</dbReference>
<gene>
    <name evidence="6" type="ORF">RSOLAG22IIIB_05864</name>
</gene>
<dbReference type="InterPro" id="IPR002641">
    <property type="entry name" value="PNPLA_dom"/>
</dbReference>
<keyword evidence="3" id="KW-0443">Lipid metabolism</keyword>
<dbReference type="GO" id="GO:0016042">
    <property type="term" value="P:lipid catabolic process"/>
    <property type="evidence" value="ECO:0007669"/>
    <property type="project" value="UniProtKB-KW"/>
</dbReference>
<evidence type="ECO:0000313" key="6">
    <source>
        <dbReference type="EMBL" id="CUA75393.1"/>
    </source>
</evidence>
<proteinExistence type="predicted"/>
<dbReference type="Gene3D" id="1.25.40.10">
    <property type="entry name" value="Tetratricopeptide repeat domain"/>
    <property type="match status" value="1"/>
</dbReference>
<protein>
    <submittedName>
        <fullName evidence="6">Nephrocystin-3 [Homo sapiens]</fullName>
    </submittedName>
</protein>
<organism evidence="6 7">
    <name type="scientific">Rhizoctonia solani</name>
    <dbReference type="NCBI Taxonomy" id="456999"/>
    <lineage>
        <taxon>Eukaryota</taxon>
        <taxon>Fungi</taxon>
        <taxon>Dikarya</taxon>
        <taxon>Basidiomycota</taxon>
        <taxon>Agaricomycotina</taxon>
        <taxon>Agaricomycetes</taxon>
        <taxon>Cantharellales</taxon>
        <taxon>Ceratobasidiaceae</taxon>
        <taxon>Rhizoctonia</taxon>
    </lineage>
</organism>
<dbReference type="Pfam" id="PF01734">
    <property type="entry name" value="Patatin"/>
    <property type="match status" value="1"/>
</dbReference>
<dbReference type="InterPro" id="IPR002182">
    <property type="entry name" value="NB-ARC"/>
</dbReference>
<dbReference type="GO" id="GO:0043531">
    <property type="term" value="F:ADP binding"/>
    <property type="evidence" value="ECO:0007669"/>
    <property type="project" value="InterPro"/>
</dbReference>
<dbReference type="Proteomes" id="UP000044841">
    <property type="component" value="Unassembled WGS sequence"/>
</dbReference>
<feature type="domain" description="PNPLA" evidence="5">
    <location>
        <begin position="14"/>
        <end position="211"/>
    </location>
</feature>
<evidence type="ECO:0000313" key="7">
    <source>
        <dbReference type="Proteomes" id="UP000044841"/>
    </source>
</evidence>
<sequence length="996" mass="112343">MSDKKNSGKGLNILCLDGGGARGLSSLVVLREIMHRINSKRGEGAKLLQPYEHFDVIAGTGTGGISACMIGRLRMPIDNAIEEYAKMMESIFSEKKMSGPTMYKSTRLEEALKAVIQNAMGNKDERMIEDRGGNGCKTQVFFSMDYVGIPVLFRSYIVSANPGPDCPIWKALRATMAHPDFFKEIEIPDNSVPQSFIGGEIGCSNPLAHVLSEVSRIYPGHRVACIVSIGAGHTRTIQLPATSRLRLLLRTQDVIAMKGMATDSERVAEEMAERFQDTTGVYFRFNVDQGVQDMKDRSWERLGETMEHTKAYLQRNETNQRVESAVKASIEKQIVLNTTQTAGRISGPSEVVQQAPKLKRCPAPTPVYTGREDENVQLTTCITGSKNERRVCVIYGLGGAGKTQLVLNVVERTRDDWDYVIFVDASSRVTVEGDLKNFAVAKDVGDTYEDAIRWLESCHERWLVIYDNADTPSTNIRQYIPGGRHGSILITTRLPDLARLAKGPGSVCHMSGMSYEDGLALFMKTACMEDLDLGENDISAAEALIKDFGTLALAIVHAGAYIAHSSGMSFAKYRELFLSQRQRMLELYGELPDSVKLDDYGKTVYTTWRMCYDQLQPESRTMLWLISYLHYTHVSEEIFQRASQNMHRRYYPLPLGDLESQAQNHVKQFLSEFLTADGQWDTVKFIGVMADLKLYSLVDYDRMNVAYSMHVLVQDWARTVIPQEPGLAIECAAALISLSINEKDDTESLAFNRRMALHTTSLLVLEYTIGVNHAYWFKEAPQAAGQWAHHEQIEMLLLEALKKEYGEEHKETLSSMNCLATTYERLDRRGEAEKLQVQLVESSKRVLGAEHRDTLTYIANLASNYSKLGRHNKAVQLQIQVLNTTKRLLGEDHPDTLSNMSQLAWTYGQMKCWDEAEELRRQVLEMRKRVLGENHPKTFYSMAGLAQIYSHLGRWDEAVSLLTTALTLAQQHLGTEHPNSKRYLRWLERAQNKRII</sequence>
<dbReference type="EMBL" id="CYGV01001545">
    <property type="protein sequence ID" value="CUA75393.1"/>
    <property type="molecule type" value="Genomic_DNA"/>
</dbReference>
<dbReference type="InterPro" id="IPR016035">
    <property type="entry name" value="Acyl_Trfase/lysoPLipase"/>
</dbReference>
<dbReference type="PROSITE" id="PS51635">
    <property type="entry name" value="PNPLA"/>
    <property type="match status" value="1"/>
</dbReference>
<name>A0A0K6G9U6_9AGAM</name>
<dbReference type="GO" id="GO:0019369">
    <property type="term" value="P:arachidonate metabolic process"/>
    <property type="evidence" value="ECO:0007669"/>
    <property type="project" value="TreeGrafter"/>
</dbReference>
<dbReference type="PANTHER" id="PTHR24185">
    <property type="entry name" value="CALCIUM-INDEPENDENT PHOSPHOLIPASE A2-GAMMA"/>
    <property type="match status" value="1"/>
</dbReference>
<evidence type="ECO:0000256" key="1">
    <source>
        <dbReference type="ARBA" id="ARBA00022801"/>
    </source>
</evidence>
<comment type="caution">
    <text evidence="4">Lacks conserved residue(s) required for the propagation of feature annotation.</text>
</comment>
<dbReference type="Gene3D" id="3.40.50.300">
    <property type="entry name" value="P-loop containing nucleotide triphosphate hydrolases"/>
    <property type="match status" value="1"/>
</dbReference>
<dbReference type="AlphaFoldDB" id="A0A0K6G9U6"/>
<accession>A0A0K6G9U6</accession>
<evidence type="ECO:0000256" key="4">
    <source>
        <dbReference type="PROSITE-ProRule" id="PRU01161"/>
    </source>
</evidence>